<gene>
    <name evidence="1" type="ORF">CPAG_09365</name>
</gene>
<reference evidence="2" key="3">
    <citation type="journal article" date="2010" name="Genome Res.">
        <title>Population genomic sequencing of Coccidioides fungi reveals recent hybridization and transposon control.</title>
        <authorList>
            <person name="Neafsey D.E."/>
            <person name="Barker B.M."/>
            <person name="Sharpton T.J."/>
            <person name="Stajich J.E."/>
            <person name="Park D.J."/>
            <person name="Whiston E."/>
            <person name="Hung C.-Y."/>
            <person name="McMahan C."/>
            <person name="White J."/>
            <person name="Sykes S."/>
            <person name="Heiman D."/>
            <person name="Young S."/>
            <person name="Zeng Q."/>
            <person name="Abouelleil A."/>
            <person name="Aftuck L."/>
            <person name="Bessette D."/>
            <person name="Brown A."/>
            <person name="FitzGerald M."/>
            <person name="Lui A."/>
            <person name="Macdonald J.P."/>
            <person name="Priest M."/>
            <person name="Orbach M.J."/>
            <person name="Galgiani J.N."/>
            <person name="Kirkland T.N."/>
            <person name="Cole G.T."/>
            <person name="Birren B.W."/>
            <person name="Henn M.R."/>
            <person name="Taylor J.W."/>
            <person name="Rounsley S.D."/>
        </authorList>
    </citation>
    <scope>NUCLEOTIDE SEQUENCE [LARGE SCALE GENOMIC DNA]</scope>
    <source>
        <strain evidence="2">RMSCC 3488</strain>
    </source>
</reference>
<sequence>MPANEVTDPEVIISDYRTSFIVSKTPSPTLHMPALYSPLEELFNKHITTVAGVWTLEVVLYNAMALEDMLRAIMTFEPAERPAAKQLMASEYMVKLEINNKKYINIYKKIRTQKPIPSAPGRGGWGWMLFDVEVPDFARRSDEVQPERIWVREGRSRQGHVAACGAWALRSTPYLA</sequence>
<reference evidence="2" key="2">
    <citation type="journal article" date="2009" name="Genome Res.">
        <title>Comparative genomic analyses of the human fungal pathogens Coccidioides and their relatives.</title>
        <authorList>
            <person name="Sharpton T.J."/>
            <person name="Stajich J.E."/>
            <person name="Rounsley S.D."/>
            <person name="Gardner M.J."/>
            <person name="Wortman J.R."/>
            <person name="Jordar V.S."/>
            <person name="Maiti R."/>
            <person name="Kodira C.D."/>
            <person name="Neafsey D.E."/>
            <person name="Zeng Q."/>
            <person name="Hung C.-Y."/>
            <person name="McMahan C."/>
            <person name="Muszewska A."/>
            <person name="Grynberg M."/>
            <person name="Mandel M.A."/>
            <person name="Kellner E.M."/>
            <person name="Barker B.M."/>
            <person name="Galgiani J.N."/>
            <person name="Orbach M.J."/>
            <person name="Kirkland T.N."/>
            <person name="Cole G.T."/>
            <person name="Henn M.R."/>
            <person name="Birren B.W."/>
            <person name="Taylor J.W."/>
        </authorList>
    </citation>
    <scope>NUCLEOTIDE SEQUENCE [LARGE SCALE GENOMIC DNA]</scope>
    <source>
        <strain evidence="2">RMSCC 3488</strain>
    </source>
</reference>
<dbReference type="AlphaFoldDB" id="A0A0J6FIQ9"/>
<accession>A0A0J6FIQ9</accession>
<dbReference type="EMBL" id="DS268114">
    <property type="protein sequence ID" value="KMM73076.1"/>
    <property type="molecule type" value="Genomic_DNA"/>
</dbReference>
<dbReference type="Proteomes" id="UP000054567">
    <property type="component" value="Unassembled WGS sequence"/>
</dbReference>
<name>A0A0J6FIQ9_COCPO</name>
<evidence type="ECO:0008006" key="3">
    <source>
        <dbReference type="Google" id="ProtNLM"/>
    </source>
</evidence>
<organism evidence="1 2">
    <name type="scientific">Coccidioides posadasii RMSCC 3488</name>
    <dbReference type="NCBI Taxonomy" id="454284"/>
    <lineage>
        <taxon>Eukaryota</taxon>
        <taxon>Fungi</taxon>
        <taxon>Dikarya</taxon>
        <taxon>Ascomycota</taxon>
        <taxon>Pezizomycotina</taxon>
        <taxon>Eurotiomycetes</taxon>
        <taxon>Eurotiomycetidae</taxon>
        <taxon>Onygenales</taxon>
        <taxon>Onygenaceae</taxon>
        <taxon>Coccidioides</taxon>
    </lineage>
</organism>
<reference evidence="1 2" key="1">
    <citation type="submission" date="2007-06" db="EMBL/GenBank/DDBJ databases">
        <title>The Genome Sequence of Coccidioides posadasii RMSCC_3488.</title>
        <authorList>
            <consortium name="Coccidioides Genome Resources Consortium"/>
            <consortium name="The Broad Institute Genome Sequencing Platform"/>
            <person name="Henn M.R."/>
            <person name="Sykes S."/>
            <person name="Young S."/>
            <person name="Jaffe D."/>
            <person name="Berlin A."/>
            <person name="Alvarez P."/>
            <person name="Butler J."/>
            <person name="Gnerre S."/>
            <person name="Grabherr M."/>
            <person name="Mauceli E."/>
            <person name="Brockman W."/>
            <person name="Kodira C."/>
            <person name="Alvarado L."/>
            <person name="Zeng Q."/>
            <person name="Crawford M."/>
            <person name="Antoine C."/>
            <person name="Devon K."/>
            <person name="Galgiani J."/>
            <person name="Orsborn K."/>
            <person name="Lewis M.L."/>
            <person name="Nusbaum C."/>
            <person name="Galagan J."/>
            <person name="Birren B."/>
        </authorList>
    </citation>
    <scope>NUCLEOTIDE SEQUENCE [LARGE SCALE GENOMIC DNA]</scope>
    <source>
        <strain evidence="1 2">RMSCC 3488</strain>
    </source>
</reference>
<dbReference type="InterPro" id="IPR011009">
    <property type="entry name" value="Kinase-like_dom_sf"/>
</dbReference>
<dbReference type="SUPFAM" id="SSF56112">
    <property type="entry name" value="Protein kinase-like (PK-like)"/>
    <property type="match status" value="1"/>
</dbReference>
<evidence type="ECO:0000313" key="1">
    <source>
        <dbReference type="EMBL" id="KMM73076.1"/>
    </source>
</evidence>
<proteinExistence type="predicted"/>
<dbReference type="VEuPathDB" id="FungiDB:CPAG_09365"/>
<protein>
    <recommendedName>
        <fullName evidence="3">Protein kinase domain-containing protein</fullName>
    </recommendedName>
</protein>
<evidence type="ECO:0000313" key="2">
    <source>
        <dbReference type="Proteomes" id="UP000054567"/>
    </source>
</evidence>